<feature type="transmembrane region" description="Helical" evidence="6">
    <location>
        <begin position="799"/>
        <end position="818"/>
    </location>
</feature>
<organism evidence="8 9">
    <name type="scientific">Porites evermanni</name>
    <dbReference type="NCBI Taxonomy" id="104178"/>
    <lineage>
        <taxon>Eukaryota</taxon>
        <taxon>Metazoa</taxon>
        <taxon>Cnidaria</taxon>
        <taxon>Anthozoa</taxon>
        <taxon>Hexacorallia</taxon>
        <taxon>Scleractinia</taxon>
        <taxon>Fungiina</taxon>
        <taxon>Poritidae</taxon>
        <taxon>Porites</taxon>
    </lineage>
</organism>
<keyword evidence="2" id="KW-1003">Cell membrane</keyword>
<evidence type="ECO:0000256" key="1">
    <source>
        <dbReference type="ARBA" id="ARBA00004651"/>
    </source>
</evidence>
<feature type="domain" description="G-protein coupled receptors family 1 profile" evidence="7">
    <location>
        <begin position="1549"/>
        <end position="1786"/>
    </location>
</feature>
<evidence type="ECO:0000313" key="9">
    <source>
        <dbReference type="Proteomes" id="UP001159427"/>
    </source>
</evidence>
<feature type="transmembrane region" description="Helical" evidence="6">
    <location>
        <begin position="1104"/>
        <end position="1123"/>
    </location>
</feature>
<feature type="transmembrane region" description="Helical" evidence="6">
    <location>
        <begin position="558"/>
        <end position="579"/>
    </location>
</feature>
<feature type="transmembrane region" description="Helical" evidence="6">
    <location>
        <begin position="1467"/>
        <end position="1487"/>
    </location>
</feature>
<feature type="transmembrane region" description="Helical" evidence="6">
    <location>
        <begin position="1606"/>
        <end position="1631"/>
    </location>
</feature>
<feature type="transmembrane region" description="Helical" evidence="6">
    <location>
        <begin position="1129"/>
        <end position="1150"/>
    </location>
</feature>
<feature type="domain" description="G-protein coupled receptors family 1 profile" evidence="7">
    <location>
        <begin position="1281"/>
        <end position="1516"/>
    </location>
</feature>
<feature type="transmembrane region" description="Helical" evidence="6">
    <location>
        <begin position="1652"/>
        <end position="1675"/>
    </location>
</feature>
<feature type="transmembrane region" description="Helical" evidence="6">
    <location>
        <begin position="220"/>
        <end position="241"/>
    </location>
</feature>
<feature type="transmembrane region" description="Helical" evidence="6">
    <location>
        <begin position="533"/>
        <end position="552"/>
    </location>
</feature>
<dbReference type="InterPro" id="IPR000276">
    <property type="entry name" value="GPCR_Rhodpsn"/>
</dbReference>
<feature type="transmembrane region" description="Helical" evidence="6">
    <location>
        <begin position="137"/>
        <end position="158"/>
    </location>
</feature>
<feature type="transmembrane region" description="Helical" evidence="6">
    <location>
        <begin position="1494"/>
        <end position="1516"/>
    </location>
</feature>
<feature type="transmembrane region" description="Helical" evidence="6">
    <location>
        <begin position="100"/>
        <end position="125"/>
    </location>
</feature>
<dbReference type="InterPro" id="IPR017452">
    <property type="entry name" value="GPCR_Rhodpsn_7TM"/>
</dbReference>
<feature type="transmembrane region" description="Helical" evidence="6">
    <location>
        <begin position="178"/>
        <end position="199"/>
    </location>
</feature>
<evidence type="ECO:0000256" key="4">
    <source>
        <dbReference type="ARBA" id="ARBA00022989"/>
    </source>
</evidence>
<feature type="transmembrane region" description="Helical" evidence="6">
    <location>
        <begin position="1766"/>
        <end position="1788"/>
    </location>
</feature>
<feature type="transmembrane region" description="Helical" evidence="6">
    <location>
        <begin position="1383"/>
        <end position="1404"/>
    </location>
</feature>
<reference evidence="8 9" key="1">
    <citation type="submission" date="2022-05" db="EMBL/GenBank/DDBJ databases">
        <authorList>
            <consortium name="Genoscope - CEA"/>
            <person name="William W."/>
        </authorList>
    </citation>
    <scope>NUCLEOTIDE SEQUENCE [LARGE SCALE GENOMIC DNA]</scope>
</reference>
<feature type="transmembrane region" description="Helical" evidence="6">
    <location>
        <begin position="1061"/>
        <end position="1083"/>
    </location>
</feature>
<feature type="domain" description="G-protein coupled receptors family 1 profile" evidence="7">
    <location>
        <begin position="117"/>
        <end position="351"/>
    </location>
</feature>
<feature type="transmembrane region" description="Helical" evidence="6">
    <location>
        <begin position="1266"/>
        <end position="1289"/>
    </location>
</feature>
<evidence type="ECO:0000256" key="5">
    <source>
        <dbReference type="ARBA" id="ARBA00023136"/>
    </source>
</evidence>
<dbReference type="EMBL" id="CALNXI010000038">
    <property type="protein sequence ID" value="CAH3016270.1"/>
    <property type="molecule type" value="Genomic_DNA"/>
</dbReference>
<feature type="transmembrane region" description="Helical" evidence="6">
    <location>
        <begin position="1223"/>
        <end position="1245"/>
    </location>
</feature>
<feature type="domain" description="G-protein coupled receptors family 1 profile" evidence="7">
    <location>
        <begin position="1001"/>
        <end position="1249"/>
    </location>
</feature>
<proteinExistence type="predicted"/>
<dbReference type="Proteomes" id="UP001159427">
    <property type="component" value="Unassembled WGS sequence"/>
</dbReference>
<feature type="transmembrane region" description="Helical" evidence="6">
    <location>
        <begin position="493"/>
        <end position="512"/>
    </location>
</feature>
<keyword evidence="3 6" id="KW-0812">Transmembrane</keyword>
<feature type="domain" description="G-protein coupled receptors family 1 profile" evidence="7">
    <location>
        <begin position="736"/>
        <end position="945"/>
    </location>
</feature>
<feature type="transmembrane region" description="Helical" evidence="6">
    <location>
        <begin position="413"/>
        <end position="438"/>
    </location>
</feature>
<feature type="transmembrane region" description="Helical" evidence="6">
    <location>
        <begin position="1338"/>
        <end position="1363"/>
    </location>
</feature>
<evidence type="ECO:0000256" key="6">
    <source>
        <dbReference type="SAM" id="Phobius"/>
    </source>
</evidence>
<feature type="transmembrane region" description="Helical" evidence="6">
    <location>
        <begin position="619"/>
        <end position="640"/>
    </location>
</feature>
<feature type="transmembrane region" description="Helical" evidence="6">
    <location>
        <begin position="925"/>
        <end position="945"/>
    </location>
</feature>
<feature type="transmembrane region" description="Helical" evidence="6">
    <location>
        <begin position="1528"/>
        <end position="1557"/>
    </location>
</feature>
<gene>
    <name evidence="8" type="ORF">PEVE_00027627</name>
</gene>
<feature type="non-terminal residue" evidence="8">
    <location>
        <position position="1"/>
    </location>
</feature>
<feature type="transmembrane region" description="Helical" evidence="6">
    <location>
        <begin position="1736"/>
        <end position="1754"/>
    </location>
</feature>
<feature type="transmembrane region" description="Helical" evidence="6">
    <location>
        <begin position="839"/>
        <end position="858"/>
    </location>
</feature>
<dbReference type="CDD" id="cd00637">
    <property type="entry name" value="7tm_classA_rhodopsin-like"/>
    <property type="match status" value="6"/>
</dbReference>
<dbReference type="PROSITE" id="PS50262">
    <property type="entry name" value="G_PROTEIN_RECEP_F1_2"/>
    <property type="match status" value="6"/>
</dbReference>
<dbReference type="Pfam" id="PF00001">
    <property type="entry name" value="7tm_1"/>
    <property type="match status" value="6"/>
</dbReference>
<feature type="transmembrane region" description="Helical" evidence="6">
    <location>
        <begin position="47"/>
        <end position="69"/>
    </location>
</feature>
<feature type="transmembrane region" description="Helical" evidence="6">
    <location>
        <begin position="297"/>
        <end position="322"/>
    </location>
</feature>
<dbReference type="Gene3D" id="1.20.1070.10">
    <property type="entry name" value="Rhodopsin 7-helix transmembrane proteins"/>
    <property type="match status" value="7"/>
</dbReference>
<feature type="transmembrane region" description="Helical" evidence="6">
    <location>
        <begin position="864"/>
        <end position="885"/>
    </location>
</feature>
<dbReference type="PRINTS" id="PR00237">
    <property type="entry name" value="GPCRRHODOPSN"/>
</dbReference>
<comment type="subcellular location">
    <subcellularLocation>
        <location evidence="1">Cell membrane</location>
        <topology evidence="1">Multi-pass membrane protein</topology>
    </subcellularLocation>
</comment>
<protein>
    <recommendedName>
        <fullName evidence="7">G-protein coupled receptors family 1 profile domain-containing protein</fullName>
    </recommendedName>
</protein>
<feature type="transmembrane region" description="Helical" evidence="6">
    <location>
        <begin position="1416"/>
        <end position="1437"/>
    </location>
</feature>
<feature type="transmembrane region" description="Helical" evidence="6">
    <location>
        <begin position="756"/>
        <end position="779"/>
    </location>
</feature>
<keyword evidence="9" id="KW-1185">Reference proteome</keyword>
<evidence type="ECO:0000259" key="7">
    <source>
        <dbReference type="PROSITE" id="PS50262"/>
    </source>
</evidence>
<comment type="caution">
    <text evidence="8">The sequence shown here is derived from an EMBL/GenBank/DDBJ whole genome shotgun (WGS) entry which is preliminary data.</text>
</comment>
<sequence length="1809" mass="204495">LCVVISSLCYAKIFLTLRGRQFHVQDGAFQGKRNQKVPLNIARYRKAVYNALWVQVTLLVCYLPLYMMAIQKNFSEDESRKTFAELYYSEEVTGKIYGELISLSVLNIFLAITAFMGNTLILVALHKETSLHSPSKLLFRNLAITDLCVGIIMEPLFVAYLVSLVKQRWDICYDLDHAGLIIGAILSSVSLFTLTAISVDRLLALLSGLRYRQVATLRKAYISVIVMWILSVLIGVAVYYLDTAILDWSRFTAISLCVCISCLCYSKIFFALRRSQIHVQGQVKRAIPLYLARYRKAVYSALWVQVTLVVCYLPFGIATTFLPKGGEIFFLVYLITLTLLQLNSTLNPFIYCWKITEVRKAVKDTIRELFFCGPSSHCRKMKLKNNFTGEESQKTVEELYCSEELKEGRLSDLLFVSVLNIFLSITAFLGNILILVALHKGTSLNKPSKLLFRNLAVTDLCVGIIAQLLFVAYLMSVVTERWDICYYADLANLISGIILCSVSLLTLTAISVDRLLALLLGLRYKHIVTMRKAYVSVIVMWILSAFICAANYSFYSLIFGWSVFITISLCVVISSLCYAKIFFTLRGRQFHVEDGAFQRKRNQKVPLNIARYRKAVYNALWVQVTLVVCYLPFGIATTFLPKGGEIFFLVYLITLTLLQLNSTLNPFIYCWKITEKIFNKSFLNPTNRLKNNFTGEESQKTVEELYCSEELKEGRLSDLLFVSVLNIFLSITAFLGNILILVALHKGTSLNKPSKLLFRNLAVTDLCVGIIAQLLFVAYLMSVVTERWDICYYADLANLISGIILCSVSLLTLTAISVDRLLALLLGLRYKHIVTMRKAYVSVIVMWILSAFICAANYSFYSLIFGWSVFITISLCVVISSLCYAKIFFTLRGRQFHVEDGAFQRKRNQKVPLNIARYRKAVYNALWVQVTLLVCYLPLCIAMVLRPSEITFSLENNFTGEESQKTVGEQYCSEELKEGRLSEFIFVSVLNIFLSISAFLGNILILVALHKGTSLNKPSKLLFRNLAVTDLCVGIIAQPLFVAYLMSVVTERWDICYYSDFANLISSIILCAVSLLTSTAISVDRLLALLLGLRYTYIVTTRKAYISVIVMWILSAFIGAANYSFHFLILGWSTFITISLCVVISSLCYAKIFFTLRRRQFCVHNGAFQGERSQKIPQNIARYRKAVYSALWVQVTLVVCYLPFGMLMAFIRPELESPDKSEITSSVYLAGNITFSFVLANSSLNPFLYCWRIREVRKAVKETIRYLLLLNIFLSIAAFLGNTLILVALHKETSLHSPSKLLFRNLAITDLCVGIIAEPLLVSYLISLVKQRWDISYYLHVADFVIGAILCSVSLLTLTAISVDRLLALSLGLRYRQVATLKKAYLSVIVMWVLSVVIVVAFCYLDQTPILDWSRFTAISICVCILGLCYTKIFFALRRSQIHVQGQVKRATPLYLARYRKAVHSALWVQVTLVVCYLPFGIATTFLPKGGEIFFLVYLIALTLLQLNSTLNPFIYCWKIREELTRKIFGELIFLSVLNIFLSVTTFLGNTLILAALPKETSLHPPSKLLFRNLAITDLCVGIIAEPLLVAYLMSLVKQRWDICYYLDYAGLAIGAILCSVSLLTLTAISVDRVLALSLGLRYRQVATLKKACISVITMWVISVVIGAAVYFLLGTVIFDWSMFILISLCIVISSLCYTKIFVALRRRKIRLEDSAFQGPTEVIKVPLNLARYRKAVYSALCVQVTLVVCYLPFGIATTIPEISLSVYVMTLTLLLLNSSLNPFIYCWKIREVRQAVKDTIRQLFSSSS</sequence>
<keyword evidence="4 6" id="KW-1133">Transmembrane helix</keyword>
<feature type="domain" description="G-protein coupled receptors family 1 profile" evidence="7">
    <location>
        <begin position="430"/>
        <end position="669"/>
    </location>
</feature>
<feature type="transmembrane region" description="Helical" evidence="6">
    <location>
        <begin position="253"/>
        <end position="272"/>
    </location>
</feature>
<dbReference type="SUPFAM" id="SSF81321">
    <property type="entry name" value="Family A G protein-coupled receptor-like"/>
    <property type="match status" value="6"/>
</dbReference>
<feature type="transmembrane region" description="Helical" evidence="6">
    <location>
        <begin position="1681"/>
        <end position="1703"/>
    </location>
</feature>
<keyword evidence="5 6" id="KW-0472">Membrane</keyword>
<feature type="transmembrane region" description="Helical" evidence="6">
    <location>
        <begin position="1186"/>
        <end position="1211"/>
    </location>
</feature>
<evidence type="ECO:0000313" key="8">
    <source>
        <dbReference type="EMBL" id="CAH3016270.1"/>
    </source>
</evidence>
<evidence type="ECO:0000256" key="3">
    <source>
        <dbReference type="ARBA" id="ARBA00022692"/>
    </source>
</evidence>
<feature type="transmembrane region" description="Helical" evidence="6">
    <location>
        <begin position="719"/>
        <end position="744"/>
    </location>
</feature>
<feature type="transmembrane region" description="Helical" evidence="6">
    <location>
        <begin position="1021"/>
        <end position="1041"/>
    </location>
</feature>
<accession>A0ABN8LMQ2</accession>
<feature type="transmembrane region" description="Helical" evidence="6">
    <location>
        <begin position="450"/>
        <end position="473"/>
    </location>
</feature>
<dbReference type="PANTHER" id="PTHR22750">
    <property type="entry name" value="G-PROTEIN COUPLED RECEPTOR"/>
    <property type="match status" value="1"/>
</dbReference>
<feature type="transmembrane region" description="Helical" evidence="6">
    <location>
        <begin position="984"/>
        <end position="1009"/>
    </location>
</feature>
<name>A0ABN8LMQ2_9CNID</name>
<evidence type="ECO:0000256" key="2">
    <source>
        <dbReference type="ARBA" id="ARBA00022475"/>
    </source>
</evidence>